<keyword evidence="11" id="KW-1185">Reference proteome</keyword>
<evidence type="ECO:0000256" key="8">
    <source>
        <dbReference type="SAM" id="MobiDB-lite"/>
    </source>
</evidence>
<dbReference type="InterPro" id="IPR038297">
    <property type="entry name" value="CcmH/CycL/NrfF/Ccl2_sf"/>
</dbReference>
<feature type="transmembrane region" description="Helical" evidence="7">
    <location>
        <begin position="138"/>
        <end position="159"/>
    </location>
</feature>
<dbReference type="AlphaFoldDB" id="A0A7W8NEI1"/>
<feature type="domain" description="CcmH/CycL/Ccl2/NrfF N-terminal" evidence="9">
    <location>
        <begin position="42"/>
        <end position="173"/>
    </location>
</feature>
<feature type="compositionally biased region" description="Polar residues" evidence="8">
    <location>
        <begin position="1"/>
        <end position="13"/>
    </location>
</feature>
<comment type="function">
    <text evidence="7">Possible subunit of a heme lyase.</text>
</comment>
<evidence type="ECO:0000313" key="11">
    <source>
        <dbReference type="Proteomes" id="UP000552709"/>
    </source>
</evidence>
<dbReference type="PANTHER" id="PTHR47870">
    <property type="entry name" value="CYTOCHROME C-TYPE BIOGENESIS PROTEIN CCMH"/>
    <property type="match status" value="1"/>
</dbReference>
<feature type="region of interest" description="Disordered" evidence="8">
    <location>
        <begin position="166"/>
        <end position="194"/>
    </location>
</feature>
<evidence type="ECO:0000256" key="1">
    <source>
        <dbReference type="ARBA" id="ARBA00010342"/>
    </source>
</evidence>
<comment type="caution">
    <text evidence="10">The sequence shown here is derived from an EMBL/GenBank/DDBJ whole genome shotgun (WGS) entry which is preliminary data.</text>
</comment>
<protein>
    <recommendedName>
        <fullName evidence="7">Cytochrome c-type biogenesis protein</fullName>
    </recommendedName>
</protein>
<evidence type="ECO:0000256" key="7">
    <source>
        <dbReference type="RuleBase" id="RU364112"/>
    </source>
</evidence>
<evidence type="ECO:0000313" key="10">
    <source>
        <dbReference type="EMBL" id="MBB5364364.1"/>
    </source>
</evidence>
<gene>
    <name evidence="10" type="ORF">HNQ08_003476</name>
</gene>
<name>A0A7W8NEI1_9DEIO</name>
<keyword evidence="3 7" id="KW-0479">Metal-binding</keyword>
<evidence type="ECO:0000256" key="3">
    <source>
        <dbReference type="ARBA" id="ARBA00022723"/>
    </source>
</evidence>
<dbReference type="GO" id="GO:0017004">
    <property type="term" value="P:cytochrome complex assembly"/>
    <property type="evidence" value="ECO:0007669"/>
    <property type="project" value="UniProtKB-KW"/>
</dbReference>
<dbReference type="Pfam" id="PF03918">
    <property type="entry name" value="CcmH"/>
    <property type="match status" value="1"/>
</dbReference>
<dbReference type="GO" id="GO:0046872">
    <property type="term" value="F:metal ion binding"/>
    <property type="evidence" value="ECO:0007669"/>
    <property type="project" value="UniProtKB-KW"/>
</dbReference>
<dbReference type="RefSeq" id="WP_184134714.1">
    <property type="nucleotide sequence ID" value="NZ_JACHFL010000010.1"/>
</dbReference>
<dbReference type="EMBL" id="JACHFL010000010">
    <property type="protein sequence ID" value="MBB5364364.1"/>
    <property type="molecule type" value="Genomic_DNA"/>
</dbReference>
<comment type="similarity">
    <text evidence="1 7">Belongs to the CcmH/CycL/Ccl2/NrfF family.</text>
</comment>
<keyword evidence="6 7" id="KW-0408">Iron</keyword>
<sequence>MTGRVSNGASAPSLSVGEGRGEDAVQRRTRPTRLSRLLPAALCLLLSFAHAAAPSTAPLTLPPAQEQRAVAIQKNLRCPLCDTGESVAESRSDISIKMRESVREQIADGRSDSEIYTFFSQRYGNFVLLDPPKTGRNLLLWGGPLLALAGGGAALWTFLRRRGTASAPAEGAQDAEPYDSYLDQVRRDTGGGGP</sequence>
<evidence type="ECO:0000256" key="4">
    <source>
        <dbReference type="ARBA" id="ARBA00022729"/>
    </source>
</evidence>
<reference evidence="10 11" key="1">
    <citation type="submission" date="2020-08" db="EMBL/GenBank/DDBJ databases">
        <title>Genomic Encyclopedia of Type Strains, Phase IV (KMG-IV): sequencing the most valuable type-strain genomes for metagenomic binning, comparative biology and taxonomic classification.</title>
        <authorList>
            <person name="Goeker M."/>
        </authorList>
    </citation>
    <scope>NUCLEOTIDE SEQUENCE [LARGE SCALE GENOMIC DNA]</scope>
    <source>
        <strain evidence="10 11">DSM 27939</strain>
    </source>
</reference>
<keyword evidence="5" id="KW-0201">Cytochrome c-type biogenesis</keyword>
<feature type="region of interest" description="Disordered" evidence="8">
    <location>
        <begin position="1"/>
        <end position="30"/>
    </location>
</feature>
<feature type="compositionally biased region" description="Basic and acidic residues" evidence="8">
    <location>
        <begin position="184"/>
        <end position="194"/>
    </location>
</feature>
<dbReference type="PANTHER" id="PTHR47870:SF1">
    <property type="entry name" value="CYTOCHROME C-TYPE BIOGENESIS PROTEIN CCMH"/>
    <property type="match status" value="1"/>
</dbReference>
<evidence type="ECO:0000256" key="5">
    <source>
        <dbReference type="ARBA" id="ARBA00022748"/>
    </source>
</evidence>
<keyword evidence="2 7" id="KW-0349">Heme</keyword>
<dbReference type="CDD" id="cd16378">
    <property type="entry name" value="CcmH_N"/>
    <property type="match status" value="1"/>
</dbReference>
<dbReference type="InterPro" id="IPR051263">
    <property type="entry name" value="C-type_cytochrome_biogenesis"/>
</dbReference>
<keyword evidence="7" id="KW-1133">Transmembrane helix</keyword>
<evidence type="ECO:0000256" key="2">
    <source>
        <dbReference type="ARBA" id="ARBA00022617"/>
    </source>
</evidence>
<evidence type="ECO:0000256" key="6">
    <source>
        <dbReference type="ARBA" id="ARBA00023004"/>
    </source>
</evidence>
<proteinExistence type="inferred from homology"/>
<keyword evidence="4 7" id="KW-0732">Signal</keyword>
<dbReference type="GO" id="GO:0005886">
    <property type="term" value="C:plasma membrane"/>
    <property type="evidence" value="ECO:0007669"/>
    <property type="project" value="TreeGrafter"/>
</dbReference>
<organism evidence="10 11">
    <name type="scientific">Deinococcus humi</name>
    <dbReference type="NCBI Taxonomy" id="662880"/>
    <lineage>
        <taxon>Bacteria</taxon>
        <taxon>Thermotogati</taxon>
        <taxon>Deinococcota</taxon>
        <taxon>Deinococci</taxon>
        <taxon>Deinococcales</taxon>
        <taxon>Deinococcaceae</taxon>
        <taxon>Deinococcus</taxon>
    </lineage>
</organism>
<keyword evidence="7" id="KW-0472">Membrane</keyword>
<keyword evidence="7" id="KW-0812">Transmembrane</keyword>
<feature type="transmembrane region" description="Helical" evidence="7">
    <location>
        <begin position="37"/>
        <end position="53"/>
    </location>
</feature>
<dbReference type="InterPro" id="IPR005616">
    <property type="entry name" value="CcmH/CycL/Ccl2/NrfF_N"/>
</dbReference>
<accession>A0A7W8NEI1</accession>
<dbReference type="Gene3D" id="1.10.8.640">
    <property type="entry name" value="Cytochrome C biogenesis protein"/>
    <property type="match status" value="1"/>
</dbReference>
<evidence type="ECO:0000259" key="9">
    <source>
        <dbReference type="Pfam" id="PF03918"/>
    </source>
</evidence>
<dbReference type="Proteomes" id="UP000552709">
    <property type="component" value="Unassembled WGS sequence"/>
</dbReference>